<dbReference type="InterPro" id="IPR042002">
    <property type="entry name" value="Sortase_C"/>
</dbReference>
<sequence>MKKSLTRIVAVIFLILGVGLMSYPWIANKISEQRMSQALSSYDASVEQIDDAELAAEIEKVKRYDDNLTGQPVHDPFDPDAGYVLPGDYEDVLNVNGDGIMGSISIPVIDIKLPIYHGVGDEALAKGVGHIEYTSTPYGGPGRHSWMSAHRGLPHALLFTDLDKVQVGDSFFIDVLGERHAYRVTEIEVVKPEGMREFRPTPDKDLVTLVTCTPYGINTERLLVTGERYPYTPGGPGGGAVAVASRGMKDWYFVLFAGAIGVVILTVAIKLRRDRKTTATDASQSA</sequence>
<dbReference type="Pfam" id="PF04203">
    <property type="entry name" value="Sortase"/>
    <property type="match status" value="1"/>
</dbReference>
<accession>A0ABT9NGL4</accession>
<keyword evidence="1 3" id="KW-0378">Hydrolase</keyword>
<dbReference type="InterPro" id="IPR023365">
    <property type="entry name" value="Sortase_dom-sf"/>
</dbReference>
<dbReference type="InterPro" id="IPR005754">
    <property type="entry name" value="Sortase"/>
</dbReference>
<dbReference type="SUPFAM" id="SSF63817">
    <property type="entry name" value="Sortase"/>
    <property type="match status" value="1"/>
</dbReference>
<dbReference type="NCBIfam" id="TIGR01076">
    <property type="entry name" value="sortase_fam"/>
    <property type="match status" value="1"/>
</dbReference>
<dbReference type="EMBL" id="JAUSQX010000001">
    <property type="protein sequence ID" value="MDP9806322.1"/>
    <property type="molecule type" value="Genomic_DNA"/>
</dbReference>
<dbReference type="RefSeq" id="WP_307682554.1">
    <property type="nucleotide sequence ID" value="NZ_JAUSQX010000001.1"/>
</dbReference>
<keyword evidence="4" id="KW-1185">Reference proteome</keyword>
<keyword evidence="2" id="KW-0812">Transmembrane</keyword>
<evidence type="ECO:0000313" key="3">
    <source>
        <dbReference type="EMBL" id="MDP9806322.1"/>
    </source>
</evidence>
<dbReference type="NCBIfam" id="NF033745">
    <property type="entry name" value="class_C_sortase"/>
    <property type="match status" value="1"/>
</dbReference>
<organism evidence="3 4">
    <name type="scientific">Trueperella bonasi</name>
    <dbReference type="NCBI Taxonomy" id="312286"/>
    <lineage>
        <taxon>Bacteria</taxon>
        <taxon>Bacillati</taxon>
        <taxon>Actinomycetota</taxon>
        <taxon>Actinomycetes</taxon>
        <taxon>Actinomycetales</taxon>
        <taxon>Actinomycetaceae</taxon>
        <taxon>Trueperella</taxon>
    </lineage>
</organism>
<dbReference type="Gene3D" id="2.40.260.10">
    <property type="entry name" value="Sortase"/>
    <property type="match status" value="1"/>
</dbReference>
<feature type="transmembrane region" description="Helical" evidence="2">
    <location>
        <begin position="7"/>
        <end position="26"/>
    </location>
</feature>
<evidence type="ECO:0000256" key="1">
    <source>
        <dbReference type="ARBA" id="ARBA00022801"/>
    </source>
</evidence>
<gene>
    <name evidence="3" type="ORF">J2S70_000904</name>
</gene>
<keyword evidence="2" id="KW-0472">Membrane</keyword>
<name>A0ABT9NGL4_9ACTO</name>
<protein>
    <submittedName>
        <fullName evidence="3">Sortase A</fullName>
        <ecNumber evidence="3">3.4.22.70</ecNumber>
    </submittedName>
</protein>
<comment type="caution">
    <text evidence="3">The sequence shown here is derived from an EMBL/GenBank/DDBJ whole genome shotgun (WGS) entry which is preliminary data.</text>
</comment>
<proteinExistence type="predicted"/>
<dbReference type="CDD" id="cd05827">
    <property type="entry name" value="Sortase_C"/>
    <property type="match status" value="1"/>
</dbReference>
<keyword evidence="2" id="KW-1133">Transmembrane helix</keyword>
<dbReference type="Proteomes" id="UP001243212">
    <property type="component" value="Unassembled WGS sequence"/>
</dbReference>
<feature type="transmembrane region" description="Helical" evidence="2">
    <location>
        <begin position="251"/>
        <end position="269"/>
    </location>
</feature>
<reference evidence="3 4" key="1">
    <citation type="submission" date="2023-07" db="EMBL/GenBank/DDBJ databases">
        <title>Sequencing the genomes of 1000 actinobacteria strains.</title>
        <authorList>
            <person name="Klenk H.-P."/>
        </authorList>
    </citation>
    <scope>NUCLEOTIDE SEQUENCE [LARGE SCALE GENOMIC DNA]</scope>
    <source>
        <strain evidence="3 4">DSM 17163</strain>
    </source>
</reference>
<dbReference type="GO" id="GO:0016787">
    <property type="term" value="F:hydrolase activity"/>
    <property type="evidence" value="ECO:0007669"/>
    <property type="project" value="UniProtKB-KW"/>
</dbReference>
<dbReference type="EC" id="3.4.22.70" evidence="3"/>
<evidence type="ECO:0000256" key="2">
    <source>
        <dbReference type="SAM" id="Phobius"/>
    </source>
</evidence>
<evidence type="ECO:0000313" key="4">
    <source>
        <dbReference type="Proteomes" id="UP001243212"/>
    </source>
</evidence>